<keyword evidence="1" id="KW-0812">Transmembrane</keyword>
<reference evidence="3" key="1">
    <citation type="submission" date="2017-06" db="EMBL/GenBank/DDBJ databases">
        <authorList>
            <person name="Varghese N."/>
            <person name="Submissions S."/>
        </authorList>
    </citation>
    <scope>NUCLEOTIDE SEQUENCE [LARGE SCALE GENOMIC DNA]</scope>
    <source>
        <strain evidence="3">JAD2</strain>
    </source>
</reference>
<sequence>MRTAWLGLFGMLFAVAFGITGAIWVGLHLGGWGLAVVTGLALGIPVAALLLSARPRPAVWVGEAVTTPWAGHDPAPGIANGAPWAIPANGWGMASPGRAPLGLPFPTIPWISWIAWMPGPPATEPHRAGWPLLPPPTPRTFTVIGEDGEE</sequence>
<keyword evidence="1" id="KW-1133">Transmembrane helix</keyword>
<organism evidence="2 3">
    <name type="scientific">Thermoflexus hugenholtzii JAD2</name>
    <dbReference type="NCBI Taxonomy" id="877466"/>
    <lineage>
        <taxon>Bacteria</taxon>
        <taxon>Bacillati</taxon>
        <taxon>Chloroflexota</taxon>
        <taxon>Thermoflexia</taxon>
        <taxon>Thermoflexales</taxon>
        <taxon>Thermoflexaceae</taxon>
        <taxon>Thermoflexus</taxon>
    </lineage>
</organism>
<evidence type="ECO:0000256" key="1">
    <source>
        <dbReference type="SAM" id="Phobius"/>
    </source>
</evidence>
<feature type="transmembrane region" description="Helical" evidence="1">
    <location>
        <begin position="32"/>
        <end position="51"/>
    </location>
</feature>
<gene>
    <name evidence="2" type="ORF">SAMN02746019_00002690</name>
</gene>
<keyword evidence="1" id="KW-0472">Membrane</keyword>
<dbReference type="AlphaFoldDB" id="A0A212QKK2"/>
<proteinExistence type="predicted"/>
<keyword evidence="3" id="KW-1185">Reference proteome</keyword>
<protein>
    <submittedName>
        <fullName evidence="2">Uncharacterized protein</fullName>
    </submittedName>
</protein>
<dbReference type="Proteomes" id="UP000197025">
    <property type="component" value="Unassembled WGS sequence"/>
</dbReference>
<dbReference type="InParanoid" id="A0A212QKK2"/>
<dbReference type="RefSeq" id="WP_088570283.1">
    <property type="nucleotide sequence ID" value="NZ_FYEK01000008.1"/>
</dbReference>
<evidence type="ECO:0000313" key="3">
    <source>
        <dbReference type="Proteomes" id="UP000197025"/>
    </source>
</evidence>
<name>A0A212QKK2_9CHLR</name>
<evidence type="ECO:0000313" key="2">
    <source>
        <dbReference type="EMBL" id="SNB59912.1"/>
    </source>
</evidence>
<dbReference type="EMBL" id="FYEK01000008">
    <property type="protein sequence ID" value="SNB59912.1"/>
    <property type="molecule type" value="Genomic_DNA"/>
</dbReference>
<accession>A0A212QKK2</accession>